<feature type="domain" description="AAA+ ATPase" evidence="1">
    <location>
        <begin position="208"/>
        <end position="349"/>
    </location>
</feature>
<dbReference type="Pfam" id="PF05673">
    <property type="entry name" value="DUF815"/>
    <property type="match status" value="1"/>
</dbReference>
<dbReference type="SUPFAM" id="SSF52540">
    <property type="entry name" value="P-loop containing nucleoside triphosphate hydrolases"/>
    <property type="match status" value="1"/>
</dbReference>
<gene>
    <name evidence="2" type="ORF">H9725_09565</name>
</gene>
<dbReference type="EMBL" id="DXBJ01000072">
    <property type="protein sequence ID" value="HIZ58798.1"/>
    <property type="molecule type" value="Genomic_DNA"/>
</dbReference>
<sequence length="404" mass="43849">MKIQEINARLAGLAVFRGLREDPVLADYAALIRALAQGPALDVCEAAGRFEAGLFAADTSDLSEYIASAVLECENICARRAARGQLSPALEQALDGELRFLEELSGLGLDDLLDAAGLDAGQKAAYAFLPRWEAHPTGLAGAYKARLSEMGQVGYGMFARHHVFMLDGEGRLTPVRHPDPQRLADLPGYEREREKILANTRGLLAGLPANNVLLYGDAGTGKSSAVKAIANEYAPQGLRLVEVKKNQLYLLPDLMDQLAANPLKFILFIDDLSFASNDDNFAALKAILEGSAGGRAGNIAVYATSNRRHLVKETFTDRAGDDLHEADTRQELMSLSARFGLIVTFQRPDKALYSQILLQLAKQYQLPIPSDQLITRGEAFAIRAGGRSPRAARQFIEQCRAGVL</sequence>
<dbReference type="InterPro" id="IPR027417">
    <property type="entry name" value="P-loop_NTPase"/>
</dbReference>
<dbReference type="AlphaFoldDB" id="A0A9D2JNR9"/>
<accession>A0A9D2JNR9</accession>
<dbReference type="GO" id="GO:0005524">
    <property type="term" value="F:ATP binding"/>
    <property type="evidence" value="ECO:0007669"/>
    <property type="project" value="UniProtKB-KW"/>
</dbReference>
<reference evidence="2" key="1">
    <citation type="journal article" date="2021" name="PeerJ">
        <title>Extensive microbial diversity within the chicken gut microbiome revealed by metagenomics and culture.</title>
        <authorList>
            <person name="Gilroy R."/>
            <person name="Ravi A."/>
            <person name="Getino M."/>
            <person name="Pursley I."/>
            <person name="Horton D.L."/>
            <person name="Alikhan N.F."/>
            <person name="Baker D."/>
            <person name="Gharbi K."/>
            <person name="Hall N."/>
            <person name="Watson M."/>
            <person name="Adriaenssens E.M."/>
            <person name="Foster-Nyarko E."/>
            <person name="Jarju S."/>
            <person name="Secka A."/>
            <person name="Antonio M."/>
            <person name="Oren A."/>
            <person name="Chaudhuri R.R."/>
            <person name="La Ragione R."/>
            <person name="Hildebrand F."/>
            <person name="Pallen M.J."/>
        </authorList>
    </citation>
    <scope>NUCLEOTIDE SEQUENCE</scope>
    <source>
        <strain evidence="2">ChiBcec16-3735</strain>
    </source>
</reference>
<keyword evidence="2" id="KW-0547">Nucleotide-binding</keyword>
<reference evidence="2" key="2">
    <citation type="submission" date="2021-04" db="EMBL/GenBank/DDBJ databases">
        <authorList>
            <person name="Gilroy R."/>
        </authorList>
    </citation>
    <scope>NUCLEOTIDE SEQUENCE</scope>
    <source>
        <strain evidence="2">ChiBcec16-3735</strain>
    </source>
</reference>
<comment type="caution">
    <text evidence="2">The sequence shown here is derived from an EMBL/GenBank/DDBJ whole genome shotgun (WGS) entry which is preliminary data.</text>
</comment>
<proteinExistence type="predicted"/>
<name>A0A9D2JNR9_9FIRM</name>
<dbReference type="CDD" id="cd00009">
    <property type="entry name" value="AAA"/>
    <property type="match status" value="1"/>
</dbReference>
<evidence type="ECO:0000313" key="2">
    <source>
        <dbReference type="EMBL" id="HIZ58798.1"/>
    </source>
</evidence>
<dbReference type="Proteomes" id="UP000824065">
    <property type="component" value="Unassembled WGS sequence"/>
</dbReference>
<evidence type="ECO:0000259" key="1">
    <source>
        <dbReference type="SMART" id="SM00382"/>
    </source>
</evidence>
<evidence type="ECO:0000313" key="3">
    <source>
        <dbReference type="Proteomes" id="UP000824065"/>
    </source>
</evidence>
<dbReference type="InterPro" id="IPR003593">
    <property type="entry name" value="AAA+_ATPase"/>
</dbReference>
<organism evidence="2 3">
    <name type="scientific">Candidatus Faecalibacterium gallistercoris</name>
    <dbReference type="NCBI Taxonomy" id="2838579"/>
    <lineage>
        <taxon>Bacteria</taxon>
        <taxon>Bacillati</taxon>
        <taxon>Bacillota</taxon>
        <taxon>Clostridia</taxon>
        <taxon>Eubacteriales</taxon>
        <taxon>Oscillospiraceae</taxon>
        <taxon>Faecalibacterium</taxon>
    </lineage>
</organism>
<dbReference type="Gene3D" id="3.40.50.300">
    <property type="entry name" value="P-loop containing nucleotide triphosphate hydrolases"/>
    <property type="match status" value="1"/>
</dbReference>
<dbReference type="PANTHER" id="PTHR42935:SF1">
    <property type="entry name" value="SLR0930 PROTEIN"/>
    <property type="match status" value="1"/>
</dbReference>
<dbReference type="PANTHER" id="PTHR42935">
    <property type="entry name" value="SLR0930 PROTEIN"/>
    <property type="match status" value="1"/>
</dbReference>
<keyword evidence="2" id="KW-0067">ATP-binding</keyword>
<protein>
    <submittedName>
        <fullName evidence="2">ATP-binding protein</fullName>
    </submittedName>
</protein>
<dbReference type="InterPro" id="IPR008533">
    <property type="entry name" value="DUF815"/>
</dbReference>
<dbReference type="SMART" id="SM00382">
    <property type="entry name" value="AAA"/>
    <property type="match status" value="1"/>
</dbReference>